<keyword evidence="1" id="KW-0472">Membrane</keyword>
<evidence type="ECO:0000313" key="2">
    <source>
        <dbReference type="EMBL" id="EGZ10047.1"/>
    </source>
</evidence>
<accession>G5A307</accession>
<sequence length="123" mass="13672">MTTEQMLPTSLTGRKAHRISNPFSSRFVFVALPVAEALTPRAIFIVIFLLLTPATRVSTASTPEPGTAMLRMQWSVAVADYPQSDPYANRMLRADGLEVRYEERAGELKSVQSQHEIVVNLLP</sequence>
<keyword evidence="1" id="KW-0812">Transmembrane</keyword>
<proteinExistence type="predicted"/>
<dbReference type="InParanoid" id="G5A307"/>
<protein>
    <submittedName>
        <fullName evidence="2">Uncharacterized protein</fullName>
    </submittedName>
</protein>
<dbReference type="EMBL" id="JH159159">
    <property type="protein sequence ID" value="EGZ10047.1"/>
    <property type="molecule type" value="Genomic_DNA"/>
</dbReference>
<evidence type="ECO:0000256" key="1">
    <source>
        <dbReference type="SAM" id="Phobius"/>
    </source>
</evidence>
<feature type="transmembrane region" description="Helical" evidence="1">
    <location>
        <begin position="27"/>
        <end position="51"/>
    </location>
</feature>
<keyword evidence="3" id="KW-1185">Reference proteome</keyword>
<keyword evidence="1" id="KW-1133">Transmembrane helix</keyword>
<gene>
    <name evidence="2" type="ORF">PHYSODRAFT_305348</name>
</gene>
<dbReference type="KEGG" id="psoj:PHYSODRAFT_305348"/>
<organism evidence="2 3">
    <name type="scientific">Phytophthora sojae (strain P6497)</name>
    <name type="common">Soybean stem and root rot agent</name>
    <name type="synonym">Phytophthora megasperma f. sp. glycines</name>
    <dbReference type="NCBI Taxonomy" id="1094619"/>
    <lineage>
        <taxon>Eukaryota</taxon>
        <taxon>Sar</taxon>
        <taxon>Stramenopiles</taxon>
        <taxon>Oomycota</taxon>
        <taxon>Peronosporomycetes</taxon>
        <taxon>Peronosporales</taxon>
        <taxon>Peronosporaceae</taxon>
        <taxon>Phytophthora</taxon>
    </lineage>
</organism>
<dbReference type="GeneID" id="20642545"/>
<evidence type="ECO:0000313" key="3">
    <source>
        <dbReference type="Proteomes" id="UP000002640"/>
    </source>
</evidence>
<name>G5A307_PHYSP</name>
<dbReference type="AlphaFoldDB" id="G5A307"/>
<reference evidence="2 3" key="1">
    <citation type="journal article" date="2006" name="Science">
        <title>Phytophthora genome sequences uncover evolutionary origins and mechanisms of pathogenesis.</title>
        <authorList>
            <person name="Tyler B.M."/>
            <person name="Tripathy S."/>
            <person name="Zhang X."/>
            <person name="Dehal P."/>
            <person name="Jiang R.H."/>
            <person name="Aerts A."/>
            <person name="Arredondo F.D."/>
            <person name="Baxter L."/>
            <person name="Bensasson D."/>
            <person name="Beynon J.L."/>
            <person name="Chapman J."/>
            <person name="Damasceno C.M."/>
            <person name="Dorrance A.E."/>
            <person name="Dou D."/>
            <person name="Dickerman A.W."/>
            <person name="Dubchak I.L."/>
            <person name="Garbelotto M."/>
            <person name="Gijzen M."/>
            <person name="Gordon S.G."/>
            <person name="Govers F."/>
            <person name="Grunwald N.J."/>
            <person name="Huang W."/>
            <person name="Ivors K.L."/>
            <person name="Jones R.W."/>
            <person name="Kamoun S."/>
            <person name="Krampis K."/>
            <person name="Lamour K.H."/>
            <person name="Lee M.K."/>
            <person name="McDonald W.H."/>
            <person name="Medina M."/>
            <person name="Meijer H.J."/>
            <person name="Nordberg E.K."/>
            <person name="Maclean D.J."/>
            <person name="Ospina-Giraldo M.D."/>
            <person name="Morris P.F."/>
            <person name="Phuntumart V."/>
            <person name="Putnam N.H."/>
            <person name="Rash S."/>
            <person name="Rose J.K."/>
            <person name="Sakihama Y."/>
            <person name="Salamov A.A."/>
            <person name="Savidor A."/>
            <person name="Scheuring C.F."/>
            <person name="Smith B.M."/>
            <person name="Sobral B.W."/>
            <person name="Terry A."/>
            <person name="Torto-Alalibo T.A."/>
            <person name="Win J."/>
            <person name="Xu Z."/>
            <person name="Zhang H."/>
            <person name="Grigoriev I.V."/>
            <person name="Rokhsar D.S."/>
            <person name="Boore J.L."/>
        </authorList>
    </citation>
    <scope>NUCLEOTIDE SEQUENCE [LARGE SCALE GENOMIC DNA]</scope>
    <source>
        <strain evidence="2 3">P6497</strain>
    </source>
</reference>
<dbReference type="RefSeq" id="XP_009534908.1">
    <property type="nucleotide sequence ID" value="XM_009536613.1"/>
</dbReference>
<dbReference type="Proteomes" id="UP000002640">
    <property type="component" value="Unassembled WGS sequence"/>
</dbReference>